<dbReference type="Pfam" id="PF00041">
    <property type="entry name" value="fn3"/>
    <property type="match status" value="1"/>
</dbReference>
<organism evidence="2 3">
    <name type="scientific">Rhipicephalus microplus</name>
    <name type="common">Cattle tick</name>
    <name type="synonym">Boophilus microplus</name>
    <dbReference type="NCBI Taxonomy" id="6941"/>
    <lineage>
        <taxon>Eukaryota</taxon>
        <taxon>Metazoa</taxon>
        <taxon>Ecdysozoa</taxon>
        <taxon>Arthropoda</taxon>
        <taxon>Chelicerata</taxon>
        <taxon>Arachnida</taxon>
        <taxon>Acari</taxon>
        <taxon>Parasitiformes</taxon>
        <taxon>Ixodida</taxon>
        <taxon>Ixodoidea</taxon>
        <taxon>Ixodidae</taxon>
        <taxon>Rhipicephalinae</taxon>
        <taxon>Rhipicephalus</taxon>
        <taxon>Boophilus</taxon>
    </lineage>
</organism>
<proteinExistence type="predicted"/>
<evidence type="ECO:0000259" key="1">
    <source>
        <dbReference type="PROSITE" id="PS50853"/>
    </source>
</evidence>
<dbReference type="InterPro" id="IPR036116">
    <property type="entry name" value="FN3_sf"/>
</dbReference>
<accession>A0A9J6E768</accession>
<reference evidence="2" key="2">
    <citation type="submission" date="2021-09" db="EMBL/GenBank/DDBJ databases">
        <authorList>
            <person name="Jia N."/>
            <person name="Wang J."/>
            <person name="Shi W."/>
            <person name="Du L."/>
            <person name="Sun Y."/>
            <person name="Zhan W."/>
            <person name="Jiang J."/>
            <person name="Wang Q."/>
            <person name="Zhang B."/>
            <person name="Ji P."/>
            <person name="Sakyi L.B."/>
            <person name="Cui X."/>
            <person name="Yuan T."/>
            <person name="Jiang B."/>
            <person name="Yang W."/>
            <person name="Lam T.T.-Y."/>
            <person name="Chang Q."/>
            <person name="Ding S."/>
            <person name="Wang X."/>
            <person name="Zhu J."/>
            <person name="Ruan X."/>
            <person name="Zhao L."/>
            <person name="Wei J."/>
            <person name="Que T."/>
            <person name="Du C."/>
            <person name="Cheng J."/>
            <person name="Dai P."/>
            <person name="Han X."/>
            <person name="Huang E."/>
            <person name="Gao Y."/>
            <person name="Liu J."/>
            <person name="Shao H."/>
            <person name="Ye R."/>
            <person name="Li L."/>
            <person name="Wei W."/>
            <person name="Wang X."/>
            <person name="Wang C."/>
            <person name="Huo Q."/>
            <person name="Li W."/>
            <person name="Guo W."/>
            <person name="Chen H."/>
            <person name="Chen S."/>
            <person name="Zhou L."/>
            <person name="Zhou L."/>
            <person name="Ni X."/>
            <person name="Tian J."/>
            <person name="Zhou Y."/>
            <person name="Sheng Y."/>
            <person name="Liu T."/>
            <person name="Pan Y."/>
            <person name="Xia L."/>
            <person name="Li J."/>
            <person name="Zhao F."/>
            <person name="Cao W."/>
        </authorList>
    </citation>
    <scope>NUCLEOTIDE SEQUENCE</scope>
    <source>
        <strain evidence="2">Rmic-2018</strain>
        <tissue evidence="2">Larvae</tissue>
    </source>
</reference>
<dbReference type="CDD" id="cd00063">
    <property type="entry name" value="FN3"/>
    <property type="match status" value="1"/>
</dbReference>
<dbReference type="SUPFAM" id="SSF49265">
    <property type="entry name" value="Fibronectin type III"/>
    <property type="match status" value="1"/>
</dbReference>
<feature type="domain" description="Fibronectin type-III" evidence="1">
    <location>
        <begin position="86"/>
        <end position="186"/>
    </location>
</feature>
<keyword evidence="3" id="KW-1185">Reference proteome</keyword>
<evidence type="ECO:0000313" key="3">
    <source>
        <dbReference type="Proteomes" id="UP000821866"/>
    </source>
</evidence>
<comment type="caution">
    <text evidence="2">The sequence shown here is derived from an EMBL/GenBank/DDBJ whole genome shotgun (WGS) entry which is preliminary data.</text>
</comment>
<evidence type="ECO:0000313" key="2">
    <source>
        <dbReference type="EMBL" id="KAH8029928.1"/>
    </source>
</evidence>
<dbReference type="PROSITE" id="PS50853">
    <property type="entry name" value="FN3"/>
    <property type="match status" value="1"/>
</dbReference>
<dbReference type="InterPro" id="IPR013783">
    <property type="entry name" value="Ig-like_fold"/>
</dbReference>
<dbReference type="Proteomes" id="UP000821866">
    <property type="component" value="Chromosome 3"/>
</dbReference>
<gene>
    <name evidence="2" type="ORF">HPB51_005927</name>
</gene>
<dbReference type="EMBL" id="JABSTU010000005">
    <property type="protein sequence ID" value="KAH8029928.1"/>
    <property type="molecule type" value="Genomic_DNA"/>
</dbReference>
<sequence length="283" mass="31023">MPTAISSKTISREPGNQRDVVQHVLSILERQRPKAAPPRNQVTCGPFNACSSVSVTIRTYARGPPELISAGTTISDLFIDSQEASEPRNIIMMPKSSTMTRLQWEEPTSLEGTLDVYKVKVCKSFITCKQKQSVSGCLEYEASHAWLDISSIPDTKYCVVITAITRCGRNFKTSLPSTQEIQTPLFALPDVSDLAVEGIKSGYVALSWQRPTGRFDYYSIQNPAATKVRQWVVAGRAVPQMSVEGDGPHQRSSLDVAQDLARDGVIACLNSWRTILAKDATAG</sequence>
<dbReference type="Gene3D" id="2.60.40.10">
    <property type="entry name" value="Immunoglobulins"/>
    <property type="match status" value="1"/>
</dbReference>
<dbReference type="InterPro" id="IPR003961">
    <property type="entry name" value="FN3_dom"/>
</dbReference>
<name>A0A9J6E768_RHIMP</name>
<protein>
    <recommendedName>
        <fullName evidence="1">Fibronectin type-III domain-containing protein</fullName>
    </recommendedName>
</protein>
<dbReference type="AlphaFoldDB" id="A0A9J6E768"/>
<reference evidence="2" key="1">
    <citation type="journal article" date="2020" name="Cell">
        <title>Large-Scale Comparative Analyses of Tick Genomes Elucidate Their Genetic Diversity and Vector Capacities.</title>
        <authorList>
            <consortium name="Tick Genome and Microbiome Consortium (TIGMIC)"/>
            <person name="Jia N."/>
            <person name="Wang J."/>
            <person name="Shi W."/>
            <person name="Du L."/>
            <person name="Sun Y."/>
            <person name="Zhan W."/>
            <person name="Jiang J.F."/>
            <person name="Wang Q."/>
            <person name="Zhang B."/>
            <person name="Ji P."/>
            <person name="Bell-Sakyi L."/>
            <person name="Cui X.M."/>
            <person name="Yuan T.T."/>
            <person name="Jiang B.G."/>
            <person name="Yang W.F."/>
            <person name="Lam T.T."/>
            <person name="Chang Q.C."/>
            <person name="Ding S.J."/>
            <person name="Wang X.J."/>
            <person name="Zhu J.G."/>
            <person name="Ruan X.D."/>
            <person name="Zhao L."/>
            <person name="Wei J.T."/>
            <person name="Ye R.Z."/>
            <person name="Que T.C."/>
            <person name="Du C.H."/>
            <person name="Zhou Y.H."/>
            <person name="Cheng J.X."/>
            <person name="Dai P.F."/>
            <person name="Guo W.B."/>
            <person name="Han X.H."/>
            <person name="Huang E.J."/>
            <person name="Li L.F."/>
            <person name="Wei W."/>
            <person name="Gao Y.C."/>
            <person name="Liu J.Z."/>
            <person name="Shao H.Z."/>
            <person name="Wang X."/>
            <person name="Wang C.C."/>
            <person name="Yang T.C."/>
            <person name="Huo Q.B."/>
            <person name="Li W."/>
            <person name="Chen H.Y."/>
            <person name="Chen S.E."/>
            <person name="Zhou L.G."/>
            <person name="Ni X.B."/>
            <person name="Tian J.H."/>
            <person name="Sheng Y."/>
            <person name="Liu T."/>
            <person name="Pan Y.S."/>
            <person name="Xia L.Y."/>
            <person name="Li J."/>
            <person name="Zhao F."/>
            <person name="Cao W.C."/>
        </authorList>
    </citation>
    <scope>NUCLEOTIDE SEQUENCE</scope>
    <source>
        <strain evidence="2">Rmic-2018</strain>
    </source>
</reference>
<dbReference type="VEuPathDB" id="VectorBase:LOC119165286"/>